<dbReference type="EMBL" id="JACXVP010000007">
    <property type="protein sequence ID" value="KAG5593683.1"/>
    <property type="molecule type" value="Genomic_DNA"/>
</dbReference>
<organism evidence="1 2">
    <name type="scientific">Solanum commersonii</name>
    <name type="common">Commerson's wild potato</name>
    <name type="synonym">Commerson's nightshade</name>
    <dbReference type="NCBI Taxonomy" id="4109"/>
    <lineage>
        <taxon>Eukaryota</taxon>
        <taxon>Viridiplantae</taxon>
        <taxon>Streptophyta</taxon>
        <taxon>Embryophyta</taxon>
        <taxon>Tracheophyta</taxon>
        <taxon>Spermatophyta</taxon>
        <taxon>Magnoliopsida</taxon>
        <taxon>eudicotyledons</taxon>
        <taxon>Gunneridae</taxon>
        <taxon>Pentapetalae</taxon>
        <taxon>asterids</taxon>
        <taxon>lamiids</taxon>
        <taxon>Solanales</taxon>
        <taxon>Solanaceae</taxon>
        <taxon>Solanoideae</taxon>
        <taxon>Solaneae</taxon>
        <taxon>Solanum</taxon>
    </lineage>
</organism>
<dbReference type="AlphaFoldDB" id="A0A9J5XZ98"/>
<name>A0A9J5XZ98_SOLCO</name>
<comment type="caution">
    <text evidence="1">The sequence shown here is derived from an EMBL/GenBank/DDBJ whole genome shotgun (WGS) entry which is preliminary data.</text>
</comment>
<sequence length="90" mass="9969">MTRAHSGVVLPRGFSLYPGLEPDRDLWLKVGVLCYCCCCCGGLEDVLFPTSPDQLCSYLNFNVIQTLNLSVDSWRCSIGKANHTRIGLDD</sequence>
<dbReference type="Proteomes" id="UP000824120">
    <property type="component" value="Chromosome 7"/>
</dbReference>
<gene>
    <name evidence="1" type="ORF">H5410_034915</name>
</gene>
<evidence type="ECO:0000313" key="2">
    <source>
        <dbReference type="Proteomes" id="UP000824120"/>
    </source>
</evidence>
<reference evidence="1 2" key="1">
    <citation type="submission" date="2020-09" db="EMBL/GenBank/DDBJ databases">
        <title>De no assembly of potato wild relative species, Solanum commersonii.</title>
        <authorList>
            <person name="Cho K."/>
        </authorList>
    </citation>
    <scope>NUCLEOTIDE SEQUENCE [LARGE SCALE GENOMIC DNA]</scope>
    <source>
        <strain evidence="1">LZ3.2</strain>
        <tissue evidence="1">Leaf</tissue>
    </source>
</reference>
<keyword evidence="2" id="KW-1185">Reference proteome</keyword>
<evidence type="ECO:0000313" key="1">
    <source>
        <dbReference type="EMBL" id="KAG5593683.1"/>
    </source>
</evidence>
<proteinExistence type="predicted"/>
<protein>
    <submittedName>
        <fullName evidence="1">Uncharacterized protein</fullName>
    </submittedName>
</protein>
<accession>A0A9J5XZ98</accession>